<evidence type="ECO:0000259" key="3">
    <source>
        <dbReference type="Pfam" id="PF20144"/>
    </source>
</evidence>
<organism evidence="4 5">
    <name type="scientific">Clydaea vesicula</name>
    <dbReference type="NCBI Taxonomy" id="447962"/>
    <lineage>
        <taxon>Eukaryota</taxon>
        <taxon>Fungi</taxon>
        <taxon>Fungi incertae sedis</taxon>
        <taxon>Chytridiomycota</taxon>
        <taxon>Chytridiomycota incertae sedis</taxon>
        <taxon>Chytridiomycetes</taxon>
        <taxon>Lobulomycetales</taxon>
        <taxon>Lobulomycetaceae</taxon>
        <taxon>Clydaea</taxon>
    </lineage>
</organism>
<dbReference type="Gene3D" id="2.60.40.1450">
    <property type="entry name" value="LAG1, DNA binding domain"/>
    <property type="match status" value="1"/>
</dbReference>
<dbReference type="InterPro" id="IPR038007">
    <property type="entry name" value="RBP-Jkappa_IPT"/>
</dbReference>
<dbReference type="PANTHER" id="PTHR10665">
    <property type="entry name" value="RECOMBINING BINDING PROTEIN SUPPRESSOR OF HAIRLESS"/>
    <property type="match status" value="1"/>
</dbReference>
<feature type="domain" description="RBP-J/Cbf11/Cbf12 DNA binding" evidence="2">
    <location>
        <begin position="309"/>
        <end position="513"/>
    </location>
</feature>
<evidence type="ECO:0000313" key="4">
    <source>
        <dbReference type="EMBL" id="KAJ3213599.1"/>
    </source>
</evidence>
<dbReference type="InterPro" id="IPR040159">
    <property type="entry name" value="CLS_fam"/>
</dbReference>
<dbReference type="Pfam" id="PF09271">
    <property type="entry name" value="LAG1-DNAbind"/>
    <property type="match status" value="1"/>
</dbReference>
<reference evidence="4" key="1">
    <citation type="submission" date="2020-05" db="EMBL/GenBank/DDBJ databases">
        <title>Phylogenomic resolution of chytrid fungi.</title>
        <authorList>
            <person name="Stajich J.E."/>
            <person name="Amses K."/>
            <person name="Simmons R."/>
            <person name="Seto K."/>
            <person name="Myers J."/>
            <person name="Bonds A."/>
            <person name="Quandt C.A."/>
            <person name="Barry K."/>
            <person name="Liu P."/>
            <person name="Grigoriev I."/>
            <person name="Longcore J.E."/>
            <person name="James T.Y."/>
        </authorList>
    </citation>
    <scope>NUCLEOTIDE SEQUENCE</scope>
    <source>
        <strain evidence="4">JEL0476</strain>
    </source>
</reference>
<comment type="caution">
    <text evidence="4">The sequence shown here is derived from an EMBL/GenBank/DDBJ whole genome shotgun (WGS) entry which is preliminary data.</text>
</comment>
<dbReference type="GO" id="GO:0003677">
    <property type="term" value="F:DNA binding"/>
    <property type="evidence" value="ECO:0007669"/>
    <property type="project" value="InterPro"/>
</dbReference>
<dbReference type="InterPro" id="IPR008967">
    <property type="entry name" value="p53-like_TF_DNA-bd_sf"/>
</dbReference>
<gene>
    <name evidence="4" type="ORF">HK099_007279</name>
</gene>
<protein>
    <submittedName>
        <fullName evidence="4">Uncharacterized protein</fullName>
    </submittedName>
</protein>
<feature type="compositionally biased region" description="Polar residues" evidence="1">
    <location>
        <begin position="658"/>
        <end position="680"/>
    </location>
</feature>
<dbReference type="EMBL" id="JADGJW010000695">
    <property type="protein sequence ID" value="KAJ3213599.1"/>
    <property type="molecule type" value="Genomic_DNA"/>
</dbReference>
<dbReference type="InterPro" id="IPR013783">
    <property type="entry name" value="Ig-like_fold"/>
</dbReference>
<dbReference type="SUPFAM" id="SSF49417">
    <property type="entry name" value="p53-like transcription factors"/>
    <property type="match status" value="1"/>
</dbReference>
<dbReference type="InterPro" id="IPR037095">
    <property type="entry name" value="RBP-J/Cbf11_DNA-bd_sf"/>
</dbReference>
<dbReference type="Gene3D" id="2.60.40.10">
    <property type="entry name" value="Immunoglobulins"/>
    <property type="match status" value="1"/>
</dbReference>
<dbReference type="Gene3D" id="2.80.10.50">
    <property type="match status" value="1"/>
</dbReference>
<keyword evidence="5" id="KW-1185">Reference proteome</keyword>
<feature type="region of interest" description="Disordered" evidence="1">
    <location>
        <begin position="656"/>
        <end position="681"/>
    </location>
</feature>
<feature type="domain" description="RBP-Jkappa IPT" evidence="3">
    <location>
        <begin position="889"/>
        <end position="985"/>
    </location>
</feature>
<dbReference type="Pfam" id="PF20144">
    <property type="entry name" value="TIG_SUH"/>
    <property type="match status" value="1"/>
</dbReference>
<accession>A0AAD5U064</accession>
<dbReference type="Proteomes" id="UP001211065">
    <property type="component" value="Unassembled WGS sequence"/>
</dbReference>
<name>A0AAD5U064_9FUNG</name>
<proteinExistence type="predicted"/>
<evidence type="ECO:0000313" key="5">
    <source>
        <dbReference type="Proteomes" id="UP001211065"/>
    </source>
</evidence>
<dbReference type="SUPFAM" id="SSF110217">
    <property type="entry name" value="DNA-binding protein LAG-1 (CSL)"/>
    <property type="match status" value="2"/>
</dbReference>
<dbReference type="InterPro" id="IPR015351">
    <property type="entry name" value="RBP-J/Cbf11/Cbf12_DNA-bd"/>
</dbReference>
<dbReference type="AlphaFoldDB" id="A0AAD5U064"/>
<evidence type="ECO:0000256" key="1">
    <source>
        <dbReference type="SAM" id="MobiDB-lite"/>
    </source>
</evidence>
<sequence>MDFNDSNIMLFPYVADIENDQSGGIFKKNKTDFFSDLLSKSCGQSQKSSDLTIKEKEICRSNYFSNLFNKFCDQNRLPIDFGTEYEKIFGSLPKFNQNKASFHERGVEYISTKCNNIESAFPETQQSYNMFNYLKNTSEGKIMSPDEFLKIDEEMNEVLAQSFSQHSFPVSASSSCLSITLPSSSPFCSTPSCSSPNCCLSIFSITSCSSPTCSSLSCPSPICSSASFAPSTPTFAPAFKPNTSTTAGESINYKSERKKKRSTPFTSLTSEKSVIPQNFSGEVGLKSLIPIFNEIVEEYLRDTNLEKTVILSYPKVVQKSYTNDCKAERRFISPPPLCIVTKPQRNNRKRDQIGNKIEVIIQTSPIKVVHDNLETEPIFKSSETFENLQKKRKLTEKKETATETDFKSQNEFSSKKNNMLEAWYVGEMDHLYKRMDGLSNTSSVNDQVSYAVNGVSRFPRPVAQSVFKTLHTTEINSFSLHIKLFQDEIQFFKLLTDPIKVLSKPPADLRAVKHEIAIFSGKTVCLSNRSQSLKTKYLSTTNDGRNLSMTDADWEHFRIFKYNKRILPDINIPFKFNQSDIPLSIASLASRSHLDGLRSWGINELNTLKLDTLKESEINSDVIFQQPSILSDARVEGDFKNISLSNYMDICGVGPAKPSQSDDTTILQSTSPEDSKSSTFKVPDEDLSVHLSTDVEEQDPIFFGDVVYLQSVSSGLRSKPFILRKIVKSEKKKFALVEPLENRLVPGLQRPLCQLQKLAFESLQKPGFYLTNVLNNIMLFQTERSIHKLNKKDIDRHTKKRPKTSDSIKEAYFKDGINEFGIWTIVETEKAEVTFFNSQDLKEEFECAGGKTVLHKKSKTQLKNAENAILLQKSNESEEKNLNLLKNFPILKKIIKKGLNEIYLVGNFFENVDADLKFWIYIGNYPCENLVFLNKNVIICELPIFQLRNGRNFTNCQHNNENVLNMPILFLREDGILFRTGHYHSLL</sequence>
<evidence type="ECO:0000259" key="2">
    <source>
        <dbReference type="Pfam" id="PF09271"/>
    </source>
</evidence>
<dbReference type="GO" id="GO:0005634">
    <property type="term" value="C:nucleus"/>
    <property type="evidence" value="ECO:0007669"/>
    <property type="project" value="InterPro"/>
</dbReference>
<dbReference type="GO" id="GO:0001228">
    <property type="term" value="F:DNA-binding transcription activator activity, RNA polymerase II-specific"/>
    <property type="evidence" value="ECO:0007669"/>
    <property type="project" value="InterPro"/>
</dbReference>
<dbReference type="InterPro" id="IPR036358">
    <property type="entry name" value="BTD_sf"/>
</dbReference>